<evidence type="ECO:0000256" key="4">
    <source>
        <dbReference type="ARBA" id="ARBA00023315"/>
    </source>
</evidence>
<dbReference type="EMBL" id="VJWX01000179">
    <property type="protein sequence ID" value="TVT47889.1"/>
    <property type="molecule type" value="Genomic_DNA"/>
</dbReference>
<evidence type="ECO:0000259" key="5">
    <source>
        <dbReference type="SMART" id="SM01266"/>
    </source>
</evidence>
<dbReference type="Pfam" id="PF00132">
    <property type="entry name" value="Hexapep"/>
    <property type="match status" value="1"/>
</dbReference>
<dbReference type="OrthoDB" id="2643438at2"/>
<dbReference type="PROSITE" id="PS00101">
    <property type="entry name" value="HEXAPEP_TRANSFERASES"/>
    <property type="match status" value="1"/>
</dbReference>
<dbReference type="GO" id="GO:0008374">
    <property type="term" value="F:O-acyltransferase activity"/>
    <property type="evidence" value="ECO:0007669"/>
    <property type="project" value="TreeGrafter"/>
</dbReference>
<evidence type="ECO:0000256" key="1">
    <source>
        <dbReference type="ARBA" id="ARBA00007274"/>
    </source>
</evidence>
<sequence>MSEQKDRMLRGDWYLDAPELMEERQRCQRMLDRFNATGADDDAERRRILEDLFAEFGPGASVLPRFQCSYGPQISVGANSFVNNDALFMDDAVITIGDDVRIGPRAQLLTALHPMEEHERRRAGWERTAPITIGDNAWLGGGVIVCPGVTIGENTVIGAGSVVIRDIPDHVFAAGNPARIIRRL</sequence>
<keyword evidence="3" id="KW-0677">Repeat</keyword>
<dbReference type="Gene3D" id="2.160.10.10">
    <property type="entry name" value="Hexapeptide repeat proteins"/>
    <property type="match status" value="1"/>
</dbReference>
<dbReference type="GO" id="GO:0005829">
    <property type="term" value="C:cytosol"/>
    <property type="evidence" value="ECO:0007669"/>
    <property type="project" value="TreeGrafter"/>
</dbReference>
<dbReference type="InterPro" id="IPR051159">
    <property type="entry name" value="Hexapeptide_acetyltransf"/>
</dbReference>
<protein>
    <submittedName>
        <fullName evidence="6">Sugar O-acetyltransferase</fullName>
    </submittedName>
</protein>
<reference evidence="6 7" key="2">
    <citation type="submission" date="2019-08" db="EMBL/GenBank/DDBJ databases">
        <title>Amycolatopsis acidicola sp. nov., isolated from peat swamp forest soil.</title>
        <authorList>
            <person name="Srisuk N."/>
        </authorList>
    </citation>
    <scope>NUCLEOTIDE SEQUENCE [LARGE SCALE GENOMIC DNA]</scope>
    <source>
        <strain evidence="6 7">TBRC 6029</strain>
    </source>
</reference>
<comment type="similarity">
    <text evidence="1">Belongs to the transferase hexapeptide repeat family.</text>
</comment>
<gene>
    <name evidence="6" type="ORF">FNH05_18520</name>
</gene>
<dbReference type="InterPro" id="IPR024688">
    <property type="entry name" value="Mac_dom"/>
</dbReference>
<evidence type="ECO:0000256" key="2">
    <source>
        <dbReference type="ARBA" id="ARBA00022679"/>
    </source>
</evidence>
<dbReference type="Proteomes" id="UP000320011">
    <property type="component" value="Unassembled WGS sequence"/>
</dbReference>
<proteinExistence type="inferred from homology"/>
<comment type="caution">
    <text evidence="6">The sequence shown here is derived from an EMBL/GenBank/DDBJ whole genome shotgun (WGS) entry which is preliminary data.</text>
</comment>
<dbReference type="PANTHER" id="PTHR23416:SF23">
    <property type="entry name" value="ACETYLTRANSFERASE C18B11.09C-RELATED"/>
    <property type="match status" value="1"/>
</dbReference>
<dbReference type="PANTHER" id="PTHR23416">
    <property type="entry name" value="SIALIC ACID SYNTHASE-RELATED"/>
    <property type="match status" value="1"/>
</dbReference>
<accession>A0A558CGJ1</accession>
<dbReference type="FunFam" id="2.160.10.10:FF:000025">
    <property type="entry name" value="Hexapeptide-repeat containing-acetyltransferase"/>
    <property type="match status" value="1"/>
</dbReference>
<dbReference type="CDD" id="cd03357">
    <property type="entry name" value="LbH_MAT_GAT"/>
    <property type="match status" value="1"/>
</dbReference>
<dbReference type="SMART" id="SM01266">
    <property type="entry name" value="Mac"/>
    <property type="match status" value="1"/>
</dbReference>
<dbReference type="AlphaFoldDB" id="A0A558CGJ1"/>
<dbReference type="Pfam" id="PF12464">
    <property type="entry name" value="Mac"/>
    <property type="match status" value="1"/>
</dbReference>
<dbReference type="RefSeq" id="WP_144589957.1">
    <property type="nucleotide sequence ID" value="NZ_VJWX01000179.1"/>
</dbReference>
<dbReference type="InterPro" id="IPR018357">
    <property type="entry name" value="Hexapep_transf_CS"/>
</dbReference>
<organism evidence="6 7">
    <name type="scientific">Amycolatopsis rhizosphaerae</name>
    <dbReference type="NCBI Taxonomy" id="2053003"/>
    <lineage>
        <taxon>Bacteria</taxon>
        <taxon>Bacillati</taxon>
        <taxon>Actinomycetota</taxon>
        <taxon>Actinomycetes</taxon>
        <taxon>Pseudonocardiales</taxon>
        <taxon>Pseudonocardiaceae</taxon>
        <taxon>Amycolatopsis</taxon>
    </lineage>
</organism>
<feature type="domain" description="Maltose/galactoside acetyltransferase" evidence="5">
    <location>
        <begin position="5"/>
        <end position="58"/>
    </location>
</feature>
<keyword evidence="2 6" id="KW-0808">Transferase</keyword>
<dbReference type="SUPFAM" id="SSF51161">
    <property type="entry name" value="Trimeric LpxA-like enzymes"/>
    <property type="match status" value="1"/>
</dbReference>
<name>A0A558CGJ1_9PSEU</name>
<dbReference type="GO" id="GO:0016407">
    <property type="term" value="F:acetyltransferase activity"/>
    <property type="evidence" value="ECO:0007669"/>
    <property type="project" value="InterPro"/>
</dbReference>
<dbReference type="InterPro" id="IPR011004">
    <property type="entry name" value="Trimer_LpxA-like_sf"/>
</dbReference>
<reference evidence="6 7" key="1">
    <citation type="submission" date="2019-07" db="EMBL/GenBank/DDBJ databases">
        <authorList>
            <person name="Duangmal K."/>
            <person name="Teo W.F.A."/>
        </authorList>
    </citation>
    <scope>NUCLEOTIDE SEQUENCE [LARGE SCALE GENOMIC DNA]</scope>
    <source>
        <strain evidence="6 7">TBRC 6029</strain>
    </source>
</reference>
<evidence type="ECO:0000256" key="3">
    <source>
        <dbReference type="ARBA" id="ARBA00022737"/>
    </source>
</evidence>
<dbReference type="InterPro" id="IPR001451">
    <property type="entry name" value="Hexapep"/>
</dbReference>
<keyword evidence="4" id="KW-0012">Acyltransferase</keyword>
<evidence type="ECO:0000313" key="6">
    <source>
        <dbReference type="EMBL" id="TVT47889.1"/>
    </source>
</evidence>
<keyword evidence="7" id="KW-1185">Reference proteome</keyword>
<evidence type="ECO:0000313" key="7">
    <source>
        <dbReference type="Proteomes" id="UP000320011"/>
    </source>
</evidence>